<evidence type="ECO:0000313" key="3">
    <source>
        <dbReference type="EMBL" id="GIJ28462.1"/>
    </source>
</evidence>
<feature type="transmembrane region" description="Helical" evidence="2">
    <location>
        <begin position="597"/>
        <end position="617"/>
    </location>
</feature>
<feature type="transmembrane region" description="Helical" evidence="2">
    <location>
        <begin position="341"/>
        <end position="366"/>
    </location>
</feature>
<feature type="transmembrane region" description="Helical" evidence="2">
    <location>
        <begin position="733"/>
        <end position="759"/>
    </location>
</feature>
<feature type="transmembrane region" description="Helical" evidence="2">
    <location>
        <begin position="1129"/>
        <end position="1150"/>
    </location>
</feature>
<evidence type="ECO:0000256" key="2">
    <source>
        <dbReference type="SAM" id="Phobius"/>
    </source>
</evidence>
<protein>
    <recommendedName>
        <fullName evidence="5">Permease</fullName>
    </recommendedName>
</protein>
<evidence type="ECO:0008006" key="5">
    <source>
        <dbReference type="Google" id="ProtNLM"/>
    </source>
</evidence>
<reference evidence="3 4" key="1">
    <citation type="submission" date="2021-01" db="EMBL/GenBank/DDBJ databases">
        <title>Whole genome shotgun sequence of Verrucosispora qiuiae NBRC 106684.</title>
        <authorList>
            <person name="Komaki H."/>
            <person name="Tamura T."/>
        </authorList>
    </citation>
    <scope>NUCLEOTIDE SEQUENCE [LARGE SCALE GENOMIC DNA]</scope>
    <source>
        <strain evidence="3 4">NBRC 106684</strain>
    </source>
</reference>
<feature type="transmembrane region" description="Helical" evidence="2">
    <location>
        <begin position="682"/>
        <end position="704"/>
    </location>
</feature>
<feature type="transmembrane region" description="Helical" evidence="2">
    <location>
        <begin position="710"/>
        <end position="726"/>
    </location>
</feature>
<feature type="transmembrane region" description="Helical" evidence="2">
    <location>
        <begin position="162"/>
        <end position="186"/>
    </location>
</feature>
<feature type="transmembrane region" description="Helical" evidence="2">
    <location>
        <begin position="656"/>
        <end position="675"/>
    </location>
</feature>
<feature type="transmembrane region" description="Helical" evidence="2">
    <location>
        <begin position="872"/>
        <end position="891"/>
    </location>
</feature>
<feature type="transmembrane region" description="Helical" evidence="2">
    <location>
        <begin position="401"/>
        <end position="420"/>
    </location>
</feature>
<feature type="transmembrane region" description="Helical" evidence="2">
    <location>
        <begin position="372"/>
        <end position="394"/>
    </location>
</feature>
<keyword evidence="2" id="KW-1133">Transmembrane helix</keyword>
<feature type="transmembrane region" description="Helical" evidence="2">
    <location>
        <begin position="426"/>
        <end position="445"/>
    </location>
</feature>
<keyword evidence="2" id="KW-0472">Membrane</keyword>
<feature type="transmembrane region" description="Helical" evidence="2">
    <location>
        <begin position="572"/>
        <end position="591"/>
    </location>
</feature>
<feature type="transmembrane region" description="Helical" evidence="2">
    <location>
        <begin position="820"/>
        <end position="841"/>
    </location>
</feature>
<feature type="transmembrane region" description="Helical" evidence="2">
    <location>
        <begin position="251"/>
        <end position="268"/>
    </location>
</feature>
<dbReference type="EMBL" id="BOPC01000049">
    <property type="protein sequence ID" value="GIJ28462.1"/>
    <property type="molecule type" value="Genomic_DNA"/>
</dbReference>
<accession>A0ABQ4JE67</accession>
<feature type="transmembrane region" description="Helical" evidence="2">
    <location>
        <begin position="547"/>
        <end position="565"/>
    </location>
</feature>
<dbReference type="RefSeq" id="WP_204035978.1">
    <property type="nucleotide sequence ID" value="NZ_BOPC01000049.1"/>
</dbReference>
<keyword evidence="2" id="KW-0812">Transmembrane</keyword>
<dbReference type="NCBIfam" id="NF047321">
    <property type="entry name" value="SCO7613_CTERM"/>
    <property type="match status" value="1"/>
</dbReference>
<feature type="transmembrane region" description="Helical" evidence="2">
    <location>
        <begin position="629"/>
        <end position="650"/>
    </location>
</feature>
<feature type="transmembrane region" description="Helical" evidence="2">
    <location>
        <begin position="1077"/>
        <end position="1097"/>
    </location>
</feature>
<feature type="transmembrane region" description="Helical" evidence="2">
    <location>
        <begin position="221"/>
        <end position="239"/>
    </location>
</feature>
<feature type="transmembrane region" description="Helical" evidence="2">
    <location>
        <begin position="923"/>
        <end position="944"/>
    </location>
</feature>
<organism evidence="3 4">
    <name type="scientific">Micromonospora qiuiae</name>
    <dbReference type="NCBI Taxonomy" id="502268"/>
    <lineage>
        <taxon>Bacteria</taxon>
        <taxon>Bacillati</taxon>
        <taxon>Actinomycetota</taxon>
        <taxon>Actinomycetes</taxon>
        <taxon>Micromonosporales</taxon>
        <taxon>Micromonosporaceae</taxon>
        <taxon>Micromonospora</taxon>
    </lineage>
</organism>
<feature type="transmembrane region" description="Helical" evidence="2">
    <location>
        <begin position="1206"/>
        <end position="1223"/>
    </location>
</feature>
<name>A0ABQ4JE67_9ACTN</name>
<sequence>MDNHYPCPACGAAAHLASGCTGCGRPPHPAAAEVTRLNREIVVLDAEVTRARQTYEGLAGRLAAARQRRNELAARVRAEFPVPAAAPFPPAPVAAIPMAARGAAVPGAIPPGAAVPGATPPGAGVPGARAVPVNGGWVPLPAAPAAGRSGGAETSTRTVQGLLFVLGGLLLGTAATVFTAVAWASVGIAGRALILLAFTALLLAVPMVARWRGLRGTAETFAAVGLLLVVLDGYAVWTVDLFGVTGWPGSRYAGLVATVSALVAAGYARLSRLTVPWFAALLAVQPVLPLLAAEARPEPAGWALVFVGVALVDLSVVVVLQRRRSAAVEGAATSPGALLGGQVTAATGYAAALLLAGGCALVPLLVGRAGGVPLLAGVPMLLVALTVFAAALLLGGGTARAVAAGALVPVLAGALLRPAVELRPSVSLVVAALIVVALTGAVRLLPAGWRPGPRIGALLVAGGGAAVTTLMTVVLANVAVGRSVPPWRGATAGPAFAWGWQLPVAVALALLAVGWLLPRAARPSIAAAGVAVTALAAPVAWAAPWPAVVAIDLVVGAAVSAAAVARPAGRGATALTSALAGAVLLGHGLLVGLAGPAGAGAACAVILAVGLGVAVTGRHGGPVQKRVSGFGLLAAVLVVPVGAAVALIGAGAPPWWQARAALAAVALPAVGLLALRRSWPDLSGYASAGLAVVAVLTGLSPLVVPGGERVTAYAAVAALLVGLAGFRTRPSAVLPVAGLGLAAVAVLAALPVVVTALVTPYGPPPGMWSGVPDAEPVPGAWPVGLALAVLALSAALTLARKGPLLTPAVEEGPPLNSASWRVAAVVLPFVAAAGLVLLVAGGAPWPVVPAAALLGGVALLLFVALAAPRGPFLGAAVPVGLVLTGSGLLNLQATRAGTLAGLGLLVVAAASAAVAGRHPGVRLAGWLLAVTTATAFAVTAPLAGGQPLRTAGLAVLGVAALALALAAVAPERWHAVPQVAAPAGAAPERWHAVPQMAASSGPGGPQATAYARAVRVVPTMPRVSRVLDAAAQAVALLALLLTLGAPRHGATVCVLWGVAVGVRLLRRGESTGRRWAFAAIAGGSELLATWLLLRAGGVTVLEAYTLPLAVLALVLGAVALRSWPGLTSWLALGPGLAAVLLPSLAAVLVGAEHHPWRRLLLGAAALAVTLLGAARRWQAPVVLGGGTLALLALYELVRSWDLLPRWIYLGAAGLALIGLAATYERRRRDLRRLRSAVTRMT</sequence>
<feature type="transmembrane region" description="Helical" evidence="2">
    <location>
        <begin position="275"/>
        <end position="293"/>
    </location>
</feature>
<feature type="transmembrane region" description="Helical" evidence="2">
    <location>
        <begin position="1181"/>
        <end position="1200"/>
    </location>
</feature>
<feature type="transmembrane region" description="Helical" evidence="2">
    <location>
        <begin position="524"/>
        <end position="541"/>
    </location>
</feature>
<feature type="transmembrane region" description="Helical" evidence="2">
    <location>
        <begin position="192"/>
        <end position="209"/>
    </location>
</feature>
<feature type="transmembrane region" description="Helical" evidence="2">
    <location>
        <begin position="779"/>
        <end position="799"/>
    </location>
</feature>
<feature type="transmembrane region" description="Helical" evidence="2">
    <location>
        <begin position="299"/>
        <end position="320"/>
    </location>
</feature>
<feature type="transmembrane region" description="Helical" evidence="2">
    <location>
        <begin position="950"/>
        <end position="969"/>
    </location>
</feature>
<dbReference type="InterPro" id="IPR058062">
    <property type="entry name" value="SCO7613_C"/>
</dbReference>
<dbReference type="Proteomes" id="UP000653076">
    <property type="component" value="Unassembled WGS sequence"/>
</dbReference>
<keyword evidence="4" id="KW-1185">Reference proteome</keyword>
<feature type="coiled-coil region" evidence="1">
    <location>
        <begin position="34"/>
        <end position="75"/>
    </location>
</feature>
<feature type="transmembrane region" description="Helical" evidence="2">
    <location>
        <begin position="847"/>
        <end position="865"/>
    </location>
</feature>
<feature type="transmembrane region" description="Helical" evidence="2">
    <location>
        <begin position="1103"/>
        <end position="1120"/>
    </location>
</feature>
<keyword evidence="1" id="KW-0175">Coiled coil</keyword>
<proteinExistence type="predicted"/>
<evidence type="ECO:0000256" key="1">
    <source>
        <dbReference type="SAM" id="Coils"/>
    </source>
</evidence>
<feature type="transmembrane region" description="Helical" evidence="2">
    <location>
        <begin position="457"/>
        <end position="478"/>
    </location>
</feature>
<gene>
    <name evidence="3" type="ORF">Vqi01_36240</name>
</gene>
<feature type="transmembrane region" description="Helical" evidence="2">
    <location>
        <begin position="897"/>
        <end position="916"/>
    </location>
</feature>
<feature type="transmembrane region" description="Helical" evidence="2">
    <location>
        <begin position="498"/>
        <end position="517"/>
    </location>
</feature>
<evidence type="ECO:0000313" key="4">
    <source>
        <dbReference type="Proteomes" id="UP000653076"/>
    </source>
</evidence>
<feature type="transmembrane region" description="Helical" evidence="2">
    <location>
        <begin position="1156"/>
        <end position="1174"/>
    </location>
</feature>
<comment type="caution">
    <text evidence="3">The sequence shown here is derived from an EMBL/GenBank/DDBJ whole genome shotgun (WGS) entry which is preliminary data.</text>
</comment>